<protein>
    <submittedName>
        <fullName evidence="3">Replication initiation and membrane attachment</fullName>
    </submittedName>
</protein>
<dbReference type="EMBL" id="FJNE01000006">
    <property type="protein sequence ID" value="CZQ96785.1"/>
    <property type="molecule type" value="Genomic_DNA"/>
</dbReference>
<evidence type="ECO:0000313" key="4">
    <source>
        <dbReference type="Proteomes" id="UP000242754"/>
    </source>
</evidence>
<evidence type="ECO:0000259" key="2">
    <source>
        <dbReference type="Pfam" id="PF07261"/>
    </source>
</evidence>
<dbReference type="RefSeq" id="WP_177194367.1">
    <property type="nucleotide sequence ID" value="NZ_FJNE01000006.1"/>
</dbReference>
<organism evidence="3 4">
    <name type="scientific">Trichococcus palustris</name>
    <dbReference type="NCBI Taxonomy" id="140314"/>
    <lineage>
        <taxon>Bacteria</taxon>
        <taxon>Bacillati</taxon>
        <taxon>Bacillota</taxon>
        <taxon>Bacilli</taxon>
        <taxon>Lactobacillales</taxon>
        <taxon>Carnobacteriaceae</taxon>
        <taxon>Trichococcus</taxon>
    </lineage>
</organism>
<gene>
    <name evidence="3" type="ORF">Tpal_2051</name>
</gene>
<evidence type="ECO:0000313" key="3">
    <source>
        <dbReference type="EMBL" id="CZQ96785.1"/>
    </source>
</evidence>
<dbReference type="InterPro" id="IPR034829">
    <property type="entry name" value="DnaD-like_sf"/>
</dbReference>
<dbReference type="STRING" id="140314.SAMN04488076_10488"/>
<dbReference type="Proteomes" id="UP000242754">
    <property type="component" value="Unassembled WGS sequence"/>
</dbReference>
<dbReference type="Gene3D" id="1.10.10.630">
    <property type="entry name" value="DnaD domain-like"/>
    <property type="match status" value="1"/>
</dbReference>
<keyword evidence="4" id="KW-1185">Reference proteome</keyword>
<dbReference type="NCBIfam" id="TIGR01446">
    <property type="entry name" value="DnaD_dom"/>
    <property type="match status" value="1"/>
</dbReference>
<dbReference type="InterPro" id="IPR036388">
    <property type="entry name" value="WH-like_DNA-bd_sf"/>
</dbReference>
<dbReference type="Pfam" id="PF07261">
    <property type="entry name" value="DnaB_2"/>
    <property type="match status" value="1"/>
</dbReference>
<dbReference type="InterPro" id="IPR006343">
    <property type="entry name" value="DnaB/C_C"/>
</dbReference>
<dbReference type="PANTHER" id="PTHR37293:SF5">
    <property type="entry name" value="DNA REPLICATION PROTEIN"/>
    <property type="match status" value="1"/>
</dbReference>
<evidence type="ECO:0000256" key="1">
    <source>
        <dbReference type="ARBA" id="ARBA00093462"/>
    </source>
</evidence>
<accession>A0A143YVC7</accession>
<feature type="domain" description="DnaB/C C-terminal" evidence="2">
    <location>
        <begin position="199"/>
        <end position="259"/>
    </location>
</feature>
<sequence>MDKMMNGIDILAMGYGFIPKMVMRDKQLTVEAKAIYSYIASFAGNGNTAYPSVDLICDELQIGKDRFQKHKKYLLEKGYLVIQRGAATNGKFGNNLYVIRQAAANESEASENEEATEKENPLPTFTAEADKSTATETQVNHVTNNNKSNNNNLINNKTKDLYEEDEDDTEIITKEKKTPDSFAYWQEKWTEHFGEQTPYTRMIHQGLQQWATCFGDEEVVLHAFVRAGRYGGKSYAYLDSILRNWWDEGIRSIEEIYDREIAERY</sequence>
<dbReference type="Gene3D" id="1.10.10.10">
    <property type="entry name" value="Winged helix-like DNA-binding domain superfamily/Winged helix DNA-binding domain"/>
    <property type="match status" value="1"/>
</dbReference>
<name>A0A143YVC7_9LACT</name>
<comment type="similarity">
    <text evidence="1">Belongs to the DnaB/DnaD family.</text>
</comment>
<dbReference type="AlphaFoldDB" id="A0A143YVC7"/>
<dbReference type="PANTHER" id="PTHR37293">
    <property type="entry name" value="PHAGE REPLICATION PROTEIN-RELATED"/>
    <property type="match status" value="1"/>
</dbReference>
<reference evidence="3 4" key="1">
    <citation type="submission" date="2016-02" db="EMBL/GenBank/DDBJ databases">
        <authorList>
            <person name="Wen L."/>
            <person name="He K."/>
            <person name="Yang H."/>
        </authorList>
    </citation>
    <scope>NUCLEOTIDE SEQUENCE [LARGE SCALE GENOMIC DNA]</scope>
    <source>
        <strain evidence="3">Trichococcus palustris</strain>
    </source>
</reference>
<dbReference type="Pfam" id="PF13730">
    <property type="entry name" value="HTH_36"/>
    <property type="match status" value="1"/>
</dbReference>
<proteinExistence type="inferred from homology"/>
<dbReference type="SUPFAM" id="SSF158499">
    <property type="entry name" value="DnaD domain-like"/>
    <property type="match status" value="1"/>
</dbReference>
<dbReference type="InterPro" id="IPR053162">
    <property type="entry name" value="DnaD"/>
</dbReference>